<gene>
    <name evidence="2" type="ORF">CBRE1094_LOCUS31894</name>
</gene>
<organism evidence="2">
    <name type="scientific">Haptolina brevifila</name>
    <dbReference type="NCBI Taxonomy" id="156173"/>
    <lineage>
        <taxon>Eukaryota</taxon>
        <taxon>Haptista</taxon>
        <taxon>Haptophyta</taxon>
        <taxon>Prymnesiophyceae</taxon>
        <taxon>Prymnesiales</taxon>
        <taxon>Prymnesiaceae</taxon>
        <taxon>Haptolina</taxon>
    </lineage>
</organism>
<sequence>MSSPAVNATAGTPSWGALLFMNSLSPEQRELFDNLDARGALFSGSPEAAQPATTPATVMAFDGTEWFNHRPGSASIVEVRVLGTLLNVRYDKDPVDRWLLDAEGGEARMRELGELWTPLSDASAFNSQGDILPFLHDVLNNKVATDRGDGTIETIVAVLRVVWDVNITAASVYRYFRELLQPRKTWLKGPSQDGGKSHLPRYVSALPSVMFLLRAECRRLRDAVDRHRVVIYEDVKMTRAELADHMEEVVSNLTTKLQTQSKEHIKALAAKQQRVDAYKKMAYDANKAKEGYQGKMKGTAKRVRQEVKTWAKEEISNIRAKVMEEADEILVRKLARKQELKRSARSRTLSRRSRVLPSRGLRRTRASWMRMRLSRRRMRLSRRRSMRPPGNSSGGIENWVVGEQRTPIRFRKIDAPFS</sequence>
<proteinExistence type="predicted"/>
<evidence type="ECO:0000313" key="2">
    <source>
        <dbReference type="EMBL" id="CAD9511443.1"/>
    </source>
</evidence>
<reference evidence="2" key="1">
    <citation type="submission" date="2021-01" db="EMBL/GenBank/DDBJ databases">
        <authorList>
            <person name="Corre E."/>
            <person name="Pelletier E."/>
            <person name="Niang G."/>
            <person name="Scheremetjew M."/>
            <person name="Finn R."/>
            <person name="Kale V."/>
            <person name="Holt S."/>
            <person name="Cochrane G."/>
            <person name="Meng A."/>
            <person name="Brown T."/>
            <person name="Cohen L."/>
        </authorList>
    </citation>
    <scope>NUCLEOTIDE SEQUENCE</scope>
    <source>
        <strain evidence="2">UTEX LB 985</strain>
    </source>
</reference>
<evidence type="ECO:0000256" key="1">
    <source>
        <dbReference type="SAM" id="MobiDB-lite"/>
    </source>
</evidence>
<accession>A0A7S2I8F7</accession>
<dbReference type="AlphaFoldDB" id="A0A7S2I8F7"/>
<protein>
    <submittedName>
        <fullName evidence="2">Uncharacterized protein</fullName>
    </submittedName>
</protein>
<name>A0A7S2I8F7_9EUKA</name>
<dbReference type="EMBL" id="HBGU01058707">
    <property type="protein sequence ID" value="CAD9511443.1"/>
    <property type="molecule type" value="Transcribed_RNA"/>
</dbReference>
<feature type="region of interest" description="Disordered" evidence="1">
    <location>
        <begin position="379"/>
        <end position="398"/>
    </location>
</feature>